<organism evidence="3 4">
    <name type="scientific">Aeromicrobium senzhongii</name>
    <dbReference type="NCBI Taxonomy" id="2663859"/>
    <lineage>
        <taxon>Bacteria</taxon>
        <taxon>Bacillati</taxon>
        <taxon>Actinomycetota</taxon>
        <taxon>Actinomycetes</taxon>
        <taxon>Propionibacteriales</taxon>
        <taxon>Nocardioidaceae</taxon>
        <taxon>Aeromicrobium</taxon>
    </lineage>
</organism>
<proteinExistence type="predicted"/>
<keyword evidence="4" id="KW-1185">Reference proteome</keyword>
<evidence type="ECO:0000313" key="3">
    <source>
        <dbReference type="EMBL" id="QNL93759.1"/>
    </source>
</evidence>
<accession>A0ABX6STM8</accession>
<dbReference type="Proteomes" id="UP000515871">
    <property type="component" value="Chromosome"/>
</dbReference>
<dbReference type="PROSITE" id="PS51257">
    <property type="entry name" value="PROKAR_LIPOPROTEIN"/>
    <property type="match status" value="1"/>
</dbReference>
<reference evidence="3 4" key="1">
    <citation type="submission" date="2020-08" db="EMBL/GenBank/DDBJ databases">
        <title>Novel species in genus Aeromicrobium.</title>
        <authorList>
            <person name="Zhang G."/>
        </authorList>
    </citation>
    <scope>NUCLEOTIDE SEQUENCE [LARGE SCALE GENOMIC DNA]</scope>
    <source>
        <strain evidence="4">zg-629</strain>
    </source>
</reference>
<evidence type="ECO:0000313" key="4">
    <source>
        <dbReference type="Proteomes" id="UP000515871"/>
    </source>
</evidence>
<name>A0ABX6STM8_9ACTN</name>
<protein>
    <submittedName>
        <fullName evidence="3">Extracellular solute-binding protein</fullName>
    </submittedName>
</protein>
<gene>
    <name evidence="3" type="ORF">H9L21_11695</name>
</gene>
<dbReference type="PANTHER" id="PTHR30006">
    <property type="entry name" value="THIAMINE-BINDING PERIPLASMIC PROTEIN-RELATED"/>
    <property type="match status" value="1"/>
</dbReference>
<dbReference type="InterPro" id="IPR006059">
    <property type="entry name" value="SBP"/>
</dbReference>
<dbReference type="EMBL" id="CP060587">
    <property type="protein sequence ID" value="QNL93759.1"/>
    <property type="molecule type" value="Genomic_DNA"/>
</dbReference>
<evidence type="ECO:0000256" key="1">
    <source>
        <dbReference type="ARBA" id="ARBA00022729"/>
    </source>
</evidence>
<dbReference type="SUPFAM" id="SSF53850">
    <property type="entry name" value="Periplasmic binding protein-like II"/>
    <property type="match status" value="1"/>
</dbReference>
<feature type="chain" id="PRO_5045540785" evidence="2">
    <location>
        <begin position="35"/>
        <end position="349"/>
    </location>
</feature>
<evidence type="ECO:0000256" key="2">
    <source>
        <dbReference type="SAM" id="SignalP"/>
    </source>
</evidence>
<feature type="signal peptide" evidence="2">
    <location>
        <begin position="1"/>
        <end position="34"/>
    </location>
</feature>
<dbReference type="RefSeq" id="WP_154596744.1">
    <property type="nucleotide sequence ID" value="NZ_CP060587.1"/>
</dbReference>
<dbReference type="Pfam" id="PF01547">
    <property type="entry name" value="SBP_bac_1"/>
    <property type="match status" value="1"/>
</dbReference>
<keyword evidence="1 2" id="KW-0732">Signal</keyword>
<sequence>MSGSNWRRTLAVAASALALLGVAACGGGSDTSNAKPPTTGDEAWDAIVEAAYDEGKVNVYNAGSQEQNRRLKEAFNKKYPGIKLSLTTGATELPERVSAELANGTDGADVLMFSDPNWFIEHEADLAPIDGPEAEGWDKDWWAVPGKSVLATALPWSMLVWNTNTFPDGFATYEDLLDSKVKGKLGTRSQVSPSIAGYLAHLETNLGAEYLTKLGENNPKFYPSSIPLMQAVASGEVGVSNLGVPATVADLKKSGAPIDFAYAEPGFAYNHGASAFTKSKRPNAGRVFIDFLMSQEGQTAYNGNGQGGSARDDVEGALPMDGYSMLDTTKFSDPKVLAEWRSKFATYFE</sequence>
<dbReference type="Gene3D" id="3.40.190.10">
    <property type="entry name" value="Periplasmic binding protein-like II"/>
    <property type="match status" value="2"/>
</dbReference>